<accession>A0A7W7IW79</accession>
<dbReference type="SUPFAM" id="SSF56954">
    <property type="entry name" value="Outer membrane efflux proteins (OEP)"/>
    <property type="match status" value="1"/>
</dbReference>
<comment type="caution">
    <text evidence="1">The sequence shown here is derived from an EMBL/GenBank/DDBJ whole genome shotgun (WGS) entry which is preliminary data.</text>
</comment>
<dbReference type="RefSeq" id="WP_184160448.1">
    <property type="nucleotide sequence ID" value="NZ_JACHLD010000002.1"/>
</dbReference>
<sequence>MKKILITVISIISFSAFGYGQSRMNLDSILNKIAVNHPVAKMYDANIRASDEAAKGARSWMAPEIGTGLYMVPYNVGLWKRDPSGASGAGQYMISVQQMIANKSELDANAKYMAAVSVYDREAKKASLNELYAAAKKSYYAWILLDKKLKVIDESETALNFMIQSAEIRYKNSLGKINAYYKAKAAVGNLGNQRIMLKNEIQQRKILLNTLMNRDKNENFEIDPEYRLKDYNKVDSSYFSEHRSDIKAIDGNFRLAGLQQNLERTKLKPQFGFRYDHMFGFGGVPGQYTLMAMVKLPIAGWSSKQYKANIESLKWKMEGYQAQKQMMLNDASGQSEGLMVAITNKKQQVALYEGNIVPALKKNFQTTQLSYEQNTGDLFELFDAWDTLNKTQLEYFEQLQSLLDMQAELDRVLEQK</sequence>
<name>A0A7W7IW79_9FLAO</name>
<keyword evidence="2" id="KW-1185">Reference proteome</keyword>
<dbReference type="PANTHER" id="PTHR30203">
    <property type="entry name" value="OUTER MEMBRANE CATION EFFLUX PROTEIN"/>
    <property type="match status" value="1"/>
</dbReference>
<reference evidence="1 2" key="1">
    <citation type="submission" date="2020-08" db="EMBL/GenBank/DDBJ databases">
        <title>Functional genomics of gut bacteria from endangered species of beetles.</title>
        <authorList>
            <person name="Carlos-Shanley C."/>
        </authorList>
    </citation>
    <scope>NUCLEOTIDE SEQUENCE [LARGE SCALE GENOMIC DNA]</scope>
    <source>
        <strain evidence="1 2">S00142</strain>
    </source>
</reference>
<gene>
    <name evidence="1" type="ORF">HNP37_001789</name>
</gene>
<dbReference type="GO" id="GO:0015562">
    <property type="term" value="F:efflux transmembrane transporter activity"/>
    <property type="evidence" value="ECO:0007669"/>
    <property type="project" value="InterPro"/>
</dbReference>
<dbReference type="Proteomes" id="UP000561681">
    <property type="component" value="Unassembled WGS sequence"/>
</dbReference>
<dbReference type="AlphaFoldDB" id="A0A7W7IW79"/>
<protein>
    <submittedName>
        <fullName evidence="1">Outer membrane protein TolC</fullName>
    </submittedName>
</protein>
<evidence type="ECO:0000313" key="1">
    <source>
        <dbReference type="EMBL" id="MBB4801728.1"/>
    </source>
</evidence>
<dbReference type="PANTHER" id="PTHR30203:SF23">
    <property type="entry name" value="OUTER MEMBRANE EFFLUX PROTEIN"/>
    <property type="match status" value="1"/>
</dbReference>
<proteinExistence type="predicted"/>
<dbReference type="Gene3D" id="1.20.1600.10">
    <property type="entry name" value="Outer membrane efflux proteins (OEP)"/>
    <property type="match status" value="1"/>
</dbReference>
<dbReference type="EMBL" id="JACHLD010000002">
    <property type="protein sequence ID" value="MBB4801728.1"/>
    <property type="molecule type" value="Genomic_DNA"/>
</dbReference>
<dbReference type="InterPro" id="IPR010131">
    <property type="entry name" value="MdtP/NodT-like"/>
</dbReference>
<evidence type="ECO:0000313" key="2">
    <source>
        <dbReference type="Proteomes" id="UP000561681"/>
    </source>
</evidence>
<organism evidence="1 2">
    <name type="scientific">Flavobacterium nitrogenifigens</name>
    <dbReference type="NCBI Taxonomy" id="1617283"/>
    <lineage>
        <taxon>Bacteria</taxon>
        <taxon>Pseudomonadati</taxon>
        <taxon>Bacteroidota</taxon>
        <taxon>Flavobacteriia</taxon>
        <taxon>Flavobacteriales</taxon>
        <taxon>Flavobacteriaceae</taxon>
        <taxon>Flavobacterium</taxon>
    </lineage>
</organism>